<reference evidence="5 6" key="1">
    <citation type="submission" date="2016-03" db="EMBL/GenBank/DDBJ databases">
        <title>Acetic acid bacteria sequencing.</title>
        <authorList>
            <person name="Brandt J."/>
            <person name="Jakob F."/>
            <person name="Vogel R.F."/>
        </authorList>
    </citation>
    <scope>NUCLEOTIDE SEQUENCE [LARGE SCALE GENOMIC DNA]</scope>
    <source>
        <strain evidence="5 6">NBRC 101099</strain>
    </source>
</reference>
<evidence type="ECO:0000256" key="3">
    <source>
        <dbReference type="ARBA" id="ARBA00022679"/>
    </source>
</evidence>
<dbReference type="Pfam" id="PF00535">
    <property type="entry name" value="Glycos_transf_2"/>
    <property type="match status" value="1"/>
</dbReference>
<name>A0A1U9KTZ9_9PROT</name>
<comment type="similarity">
    <text evidence="1">Belongs to the glycosyltransferase 2 family.</text>
</comment>
<keyword evidence="6" id="KW-1185">Reference proteome</keyword>
<gene>
    <name evidence="5" type="ORF">A0U93_04520</name>
</gene>
<dbReference type="AlphaFoldDB" id="A0A1U9KTZ9"/>
<protein>
    <recommendedName>
        <fullName evidence="4">Glycosyltransferase 2-like domain-containing protein</fullName>
    </recommendedName>
</protein>
<organism evidence="5 6">
    <name type="scientific">Neoasaia chiangmaiensis</name>
    <dbReference type="NCBI Taxonomy" id="320497"/>
    <lineage>
        <taxon>Bacteria</taxon>
        <taxon>Pseudomonadati</taxon>
        <taxon>Pseudomonadota</taxon>
        <taxon>Alphaproteobacteria</taxon>
        <taxon>Acetobacterales</taxon>
        <taxon>Acetobacteraceae</taxon>
        <taxon>Neoasaia</taxon>
    </lineage>
</organism>
<evidence type="ECO:0000313" key="6">
    <source>
        <dbReference type="Proteomes" id="UP000188604"/>
    </source>
</evidence>
<evidence type="ECO:0000256" key="2">
    <source>
        <dbReference type="ARBA" id="ARBA00022676"/>
    </source>
</evidence>
<evidence type="ECO:0000313" key="5">
    <source>
        <dbReference type="EMBL" id="AQS89283.1"/>
    </source>
</evidence>
<dbReference type="CDD" id="cd02526">
    <property type="entry name" value="GT2_RfbF_like"/>
    <property type="match status" value="1"/>
</dbReference>
<feature type="domain" description="Glycosyltransferase 2-like" evidence="4">
    <location>
        <begin position="5"/>
        <end position="140"/>
    </location>
</feature>
<dbReference type="SUPFAM" id="SSF53448">
    <property type="entry name" value="Nucleotide-diphospho-sugar transferases"/>
    <property type="match status" value="1"/>
</dbReference>
<keyword evidence="2" id="KW-0328">Glycosyltransferase</keyword>
<dbReference type="PANTHER" id="PTHR43179">
    <property type="entry name" value="RHAMNOSYLTRANSFERASE WBBL"/>
    <property type="match status" value="1"/>
</dbReference>
<accession>A0A1U9KTZ9</accession>
<dbReference type="InterPro" id="IPR001173">
    <property type="entry name" value="Glyco_trans_2-like"/>
</dbReference>
<dbReference type="KEGG" id="nch:A0U93_04520"/>
<evidence type="ECO:0000259" key="4">
    <source>
        <dbReference type="Pfam" id="PF00535"/>
    </source>
</evidence>
<dbReference type="STRING" id="320497.A0U93_04520"/>
<sequence>MFGVIVTFNPDLARFDEGAARVSAQVERLVVVDNGSHAASAIRARVEALGAVFIGLPENRGIAAAQNEGIRLAQREGAEAVLLMDQDTLLPADAVGHLSAAMRDLRDAGVRLGSVGCAYRDTHDGRIGASWRARGWRIVRQRPTSPASKQTEVDFVIASGSLLPLDTLRAVGLMDEPLFIDLVDLEWGFRAAAKGYRHFQTDACVMDHTLGAGRIQVGSRSISLHAPVRNYYWIRNALILARRGYVQSAWRLYFVSRVVPYIAIYTLRGNRRLTRLKLMLRGALDGLRGRGGACP</sequence>
<dbReference type="PANTHER" id="PTHR43179:SF12">
    <property type="entry name" value="GALACTOFURANOSYLTRANSFERASE GLFT2"/>
    <property type="match status" value="1"/>
</dbReference>
<dbReference type="EMBL" id="CP014691">
    <property type="protein sequence ID" value="AQS89283.1"/>
    <property type="molecule type" value="Genomic_DNA"/>
</dbReference>
<proteinExistence type="inferred from homology"/>
<evidence type="ECO:0000256" key="1">
    <source>
        <dbReference type="ARBA" id="ARBA00006739"/>
    </source>
</evidence>
<dbReference type="Gene3D" id="3.90.550.10">
    <property type="entry name" value="Spore Coat Polysaccharide Biosynthesis Protein SpsA, Chain A"/>
    <property type="match status" value="1"/>
</dbReference>
<dbReference type="InterPro" id="IPR029044">
    <property type="entry name" value="Nucleotide-diphossugar_trans"/>
</dbReference>
<dbReference type="Proteomes" id="UP000188604">
    <property type="component" value="Chromosome"/>
</dbReference>
<dbReference type="GO" id="GO:0016757">
    <property type="term" value="F:glycosyltransferase activity"/>
    <property type="evidence" value="ECO:0007669"/>
    <property type="project" value="UniProtKB-KW"/>
</dbReference>
<keyword evidence="3" id="KW-0808">Transferase</keyword>